<sequence>MPELNKNDLFTASALRVYLVIHLNGVHSAREQTKQAKVNLSKQDEVVMTLFKHRTRSDEAKEKLKKLDADEVYTQSQLDVKNFSSLLNLKLAKPYEDFRILYVALPLDQDSI</sequence>
<comment type="caution">
    <text evidence="1">The sequence shown here is derived from an EMBL/GenBank/DDBJ whole genome shotgun (WGS) entry which is preliminary data.</text>
</comment>
<reference evidence="1" key="2">
    <citation type="submission" date="2022-01" db="EMBL/GenBank/DDBJ databases">
        <authorList>
            <person name="Yamashiro T."/>
            <person name="Shiraishi A."/>
            <person name="Satake H."/>
            <person name="Nakayama K."/>
        </authorList>
    </citation>
    <scope>NUCLEOTIDE SEQUENCE</scope>
</reference>
<accession>A0ABQ4WUW5</accession>
<dbReference type="EMBL" id="BQNB010008953">
    <property type="protein sequence ID" value="GJS56687.1"/>
    <property type="molecule type" value="Genomic_DNA"/>
</dbReference>
<evidence type="ECO:0000313" key="2">
    <source>
        <dbReference type="Proteomes" id="UP001151760"/>
    </source>
</evidence>
<reference evidence="1" key="1">
    <citation type="journal article" date="2022" name="Int. J. Mol. Sci.">
        <title>Draft Genome of Tanacetum Coccineum: Genomic Comparison of Closely Related Tanacetum-Family Plants.</title>
        <authorList>
            <person name="Yamashiro T."/>
            <person name="Shiraishi A."/>
            <person name="Nakayama K."/>
            <person name="Satake H."/>
        </authorList>
    </citation>
    <scope>NUCLEOTIDE SEQUENCE</scope>
</reference>
<gene>
    <name evidence="1" type="ORF">Tco_0651471</name>
</gene>
<dbReference type="Proteomes" id="UP001151760">
    <property type="component" value="Unassembled WGS sequence"/>
</dbReference>
<organism evidence="1 2">
    <name type="scientific">Tanacetum coccineum</name>
    <dbReference type="NCBI Taxonomy" id="301880"/>
    <lineage>
        <taxon>Eukaryota</taxon>
        <taxon>Viridiplantae</taxon>
        <taxon>Streptophyta</taxon>
        <taxon>Embryophyta</taxon>
        <taxon>Tracheophyta</taxon>
        <taxon>Spermatophyta</taxon>
        <taxon>Magnoliopsida</taxon>
        <taxon>eudicotyledons</taxon>
        <taxon>Gunneridae</taxon>
        <taxon>Pentapetalae</taxon>
        <taxon>asterids</taxon>
        <taxon>campanulids</taxon>
        <taxon>Asterales</taxon>
        <taxon>Asteraceae</taxon>
        <taxon>Asteroideae</taxon>
        <taxon>Anthemideae</taxon>
        <taxon>Anthemidinae</taxon>
        <taxon>Tanacetum</taxon>
    </lineage>
</organism>
<evidence type="ECO:0000313" key="1">
    <source>
        <dbReference type="EMBL" id="GJS56687.1"/>
    </source>
</evidence>
<proteinExistence type="predicted"/>
<protein>
    <submittedName>
        <fullName evidence="1">Uncharacterized protein</fullName>
    </submittedName>
</protein>
<name>A0ABQ4WUW5_9ASTR</name>
<keyword evidence="2" id="KW-1185">Reference proteome</keyword>